<feature type="non-terminal residue" evidence="2">
    <location>
        <position position="141"/>
    </location>
</feature>
<dbReference type="AlphaFoldDB" id="A0A0F8ZZV9"/>
<dbReference type="EMBL" id="LAZR01045170">
    <property type="protein sequence ID" value="KKK99522.1"/>
    <property type="molecule type" value="Genomic_DNA"/>
</dbReference>
<dbReference type="PANTHER" id="PTHR46889:SF4">
    <property type="entry name" value="TRANSPOSASE INSO FOR INSERTION SEQUENCE ELEMENT IS911B-RELATED"/>
    <property type="match status" value="1"/>
</dbReference>
<dbReference type="PANTHER" id="PTHR46889">
    <property type="entry name" value="TRANSPOSASE INSF FOR INSERTION SEQUENCE IS3B-RELATED"/>
    <property type="match status" value="1"/>
</dbReference>
<dbReference type="InterPro" id="IPR050900">
    <property type="entry name" value="Transposase_IS3/IS150/IS904"/>
</dbReference>
<comment type="caution">
    <text evidence="2">The sequence shown here is derived from an EMBL/GenBank/DDBJ whole genome shotgun (WGS) entry which is preliminary data.</text>
</comment>
<gene>
    <name evidence="2" type="ORF">LCGC14_2631920</name>
</gene>
<accession>A0A0F8ZZV9</accession>
<dbReference type="InterPro" id="IPR025948">
    <property type="entry name" value="HTH-like_dom"/>
</dbReference>
<name>A0A0F8ZZV9_9ZZZZ</name>
<feature type="domain" description="HTH-like" evidence="1">
    <location>
        <begin position="41"/>
        <end position="101"/>
    </location>
</feature>
<reference evidence="2" key="1">
    <citation type="journal article" date="2015" name="Nature">
        <title>Complex archaea that bridge the gap between prokaryotes and eukaryotes.</title>
        <authorList>
            <person name="Spang A."/>
            <person name="Saw J.H."/>
            <person name="Jorgensen S.L."/>
            <person name="Zaremba-Niedzwiedzka K."/>
            <person name="Martijn J."/>
            <person name="Lind A.E."/>
            <person name="van Eijk R."/>
            <person name="Schleper C."/>
            <person name="Guy L."/>
            <person name="Ettema T.J."/>
        </authorList>
    </citation>
    <scope>NUCLEOTIDE SEQUENCE</scope>
</reference>
<sequence length="141" mass="16225">MKFRLIEAEQAAHAILRLCKVIGVTRAGYYAWKGRGTSQRERDDRALQRLIREVFAGSFEIYGAPRVQAELREDYGVRVGRKRVARLLRAMGLAGVSRRRKRRRTTVSDPAVPAAPDLVKRRFQADRPNQLWVADIERHEA</sequence>
<protein>
    <recommendedName>
        <fullName evidence="1">HTH-like domain-containing protein</fullName>
    </recommendedName>
</protein>
<dbReference type="Pfam" id="PF13276">
    <property type="entry name" value="HTH_21"/>
    <property type="match status" value="1"/>
</dbReference>
<organism evidence="2">
    <name type="scientific">marine sediment metagenome</name>
    <dbReference type="NCBI Taxonomy" id="412755"/>
    <lineage>
        <taxon>unclassified sequences</taxon>
        <taxon>metagenomes</taxon>
        <taxon>ecological metagenomes</taxon>
    </lineage>
</organism>
<evidence type="ECO:0000259" key="1">
    <source>
        <dbReference type="Pfam" id="PF13276"/>
    </source>
</evidence>
<evidence type="ECO:0000313" key="2">
    <source>
        <dbReference type="EMBL" id="KKK99522.1"/>
    </source>
</evidence>
<proteinExistence type="predicted"/>